<evidence type="ECO:0000313" key="10">
    <source>
        <dbReference type="EMBL" id="THG98209.1"/>
    </source>
</evidence>
<keyword evidence="5" id="KW-1133">Transmembrane helix</keyword>
<keyword evidence="6" id="KW-0496">Mitochondrion</keyword>
<dbReference type="SUPFAM" id="SSF47157">
    <property type="entry name" value="Mitochondrial import receptor subunit Tom20"/>
    <property type="match status" value="1"/>
</dbReference>
<keyword evidence="3" id="KW-0812">Transmembrane</keyword>
<organism evidence="10 11">
    <name type="scientific">Hermanssonia centrifuga</name>
    <dbReference type="NCBI Taxonomy" id="98765"/>
    <lineage>
        <taxon>Eukaryota</taxon>
        <taxon>Fungi</taxon>
        <taxon>Dikarya</taxon>
        <taxon>Basidiomycota</taxon>
        <taxon>Agaricomycotina</taxon>
        <taxon>Agaricomycetes</taxon>
        <taxon>Polyporales</taxon>
        <taxon>Meruliaceae</taxon>
        <taxon>Hermanssonia</taxon>
    </lineage>
</organism>
<dbReference type="InterPro" id="IPR023392">
    <property type="entry name" value="Tom20_dom_sf"/>
</dbReference>
<dbReference type="GO" id="GO:0005742">
    <property type="term" value="C:mitochondrial outer membrane translocase complex"/>
    <property type="evidence" value="ECO:0007669"/>
    <property type="project" value="InterPro"/>
</dbReference>
<dbReference type="PROSITE" id="PS50280">
    <property type="entry name" value="SET"/>
    <property type="match status" value="1"/>
</dbReference>
<dbReference type="GO" id="GO:0006886">
    <property type="term" value="P:intracellular protein transport"/>
    <property type="evidence" value="ECO:0007669"/>
    <property type="project" value="InterPro"/>
</dbReference>
<evidence type="ECO:0000256" key="4">
    <source>
        <dbReference type="ARBA" id="ARBA00022787"/>
    </source>
</evidence>
<feature type="region of interest" description="Disordered" evidence="8">
    <location>
        <begin position="392"/>
        <end position="412"/>
    </location>
</feature>
<evidence type="ECO:0000256" key="1">
    <source>
        <dbReference type="ARBA" id="ARBA00004572"/>
    </source>
</evidence>
<dbReference type="InterPro" id="IPR002056">
    <property type="entry name" value="MAS20"/>
</dbReference>
<dbReference type="CDD" id="cd20071">
    <property type="entry name" value="SET_SMYD"/>
    <property type="match status" value="1"/>
</dbReference>
<feature type="domain" description="SET" evidence="9">
    <location>
        <begin position="142"/>
        <end position="465"/>
    </location>
</feature>
<feature type="region of interest" description="Disordered" evidence="8">
    <location>
        <begin position="508"/>
        <end position="539"/>
    </location>
</feature>
<evidence type="ECO:0000256" key="6">
    <source>
        <dbReference type="ARBA" id="ARBA00023128"/>
    </source>
</evidence>
<dbReference type="PANTHER" id="PTHR12197">
    <property type="entry name" value="HISTONE-LYSINE N-METHYLTRANSFERASE SMYD"/>
    <property type="match status" value="1"/>
</dbReference>
<dbReference type="PANTHER" id="PTHR12197:SF251">
    <property type="entry name" value="EG:BACR7C10.4 PROTEIN"/>
    <property type="match status" value="1"/>
</dbReference>
<name>A0A4S4KNA6_9APHY</name>
<comment type="caution">
    <text evidence="10">The sequence shown here is derived from an EMBL/GenBank/DDBJ whole genome shotgun (WGS) entry which is preliminary data.</text>
</comment>
<feature type="compositionally biased region" description="Basic and acidic residues" evidence="8">
    <location>
        <begin position="392"/>
        <end position="407"/>
    </location>
</feature>
<evidence type="ECO:0000256" key="2">
    <source>
        <dbReference type="ARBA" id="ARBA00005792"/>
    </source>
</evidence>
<sequence length="539" mass="59235">MTRNSVGKFARTESVQKKIVPPTPPSAAGAIDADALKEALAKISGEAVPQSSDDKEAYFMTQVGLGEQLCAQGPMFALPAALHFYRALRVYPSPVELIMIYEKTVPEPVFKVGSVSTYDPYGQFLNFVHQIIMDLTNLDVKSRIEGYYEYFPQKRMNVSVKETGESKYKILVAEKDFEAGDVIYKEDPLVVALDSDLQQMGTHCSHCLRLIHKGMAIKPESDRLNAIYCSKECQVASKAESQNLLFTLESPLPPGMDQGLSSLTKSKREEAQKVFTDYLKSTGKTNPLLLARLLARQISLETAKFTPNLPGGIVEPPLTDEGSPGYGISDHIERLRYIDVNALEAERKMITEVLGSALPGLESTLPEDKHALAMGKIAYNAFGVCYSGGRDDKPASAARPEDQERTRTPYGTSRQIGSGLYVVSAYLAHSCEPNVRPSFSSGTAELHLVASRAIKKGDQLTMAFVDVTQHPDETAEQARRRRRFELARGWRFKCECSRCVSDVTDEAEGDLGVGRDESKVEAAVSRVESGQAGIMPDTD</sequence>
<keyword evidence="11" id="KW-1185">Reference proteome</keyword>
<gene>
    <name evidence="10" type="ORF">EW026_g3933</name>
</gene>
<evidence type="ECO:0000313" key="11">
    <source>
        <dbReference type="Proteomes" id="UP000309038"/>
    </source>
</evidence>
<evidence type="ECO:0000256" key="7">
    <source>
        <dbReference type="ARBA" id="ARBA00023136"/>
    </source>
</evidence>
<evidence type="ECO:0000259" key="9">
    <source>
        <dbReference type="PROSITE" id="PS50280"/>
    </source>
</evidence>
<dbReference type="InterPro" id="IPR001214">
    <property type="entry name" value="SET_dom"/>
</dbReference>
<dbReference type="Pfam" id="PF00856">
    <property type="entry name" value="SET"/>
    <property type="match status" value="1"/>
</dbReference>
<dbReference type="Gene3D" id="2.170.270.10">
    <property type="entry name" value="SET domain"/>
    <property type="match status" value="1"/>
</dbReference>
<reference evidence="10 11" key="1">
    <citation type="submission" date="2019-02" db="EMBL/GenBank/DDBJ databases">
        <title>Genome sequencing of the rare red list fungi Phlebia centrifuga.</title>
        <authorList>
            <person name="Buettner E."/>
            <person name="Kellner H."/>
        </authorList>
    </citation>
    <scope>NUCLEOTIDE SEQUENCE [LARGE SCALE GENOMIC DNA]</scope>
    <source>
        <strain evidence="10 11">DSM 108282</strain>
    </source>
</reference>
<comment type="subcellular location">
    <subcellularLocation>
        <location evidence="1">Mitochondrion outer membrane</location>
        <topology evidence="1">Single-pass membrane protein</topology>
    </subcellularLocation>
</comment>
<keyword evidence="7" id="KW-0472">Membrane</keyword>
<dbReference type="Gene3D" id="1.10.220.160">
    <property type="match status" value="1"/>
</dbReference>
<dbReference type="SUPFAM" id="SSF82199">
    <property type="entry name" value="SET domain"/>
    <property type="match status" value="1"/>
</dbReference>
<dbReference type="Pfam" id="PF02064">
    <property type="entry name" value="MAS20"/>
    <property type="match status" value="1"/>
</dbReference>
<dbReference type="Gene3D" id="6.10.140.2220">
    <property type="match status" value="1"/>
</dbReference>
<dbReference type="GO" id="GO:0006605">
    <property type="term" value="P:protein targeting"/>
    <property type="evidence" value="ECO:0007669"/>
    <property type="project" value="InterPro"/>
</dbReference>
<protein>
    <recommendedName>
        <fullName evidence="9">SET domain-containing protein</fullName>
    </recommendedName>
</protein>
<dbReference type="AlphaFoldDB" id="A0A4S4KNA6"/>
<dbReference type="Gene3D" id="1.20.960.10">
    <property type="entry name" value="Mitochondrial outer membrane translocase complex, subunit Tom20 domain"/>
    <property type="match status" value="1"/>
</dbReference>
<evidence type="ECO:0000256" key="8">
    <source>
        <dbReference type="SAM" id="MobiDB-lite"/>
    </source>
</evidence>
<dbReference type="PRINTS" id="PR00351">
    <property type="entry name" value="OM20RECEPTOR"/>
</dbReference>
<dbReference type="InterPro" id="IPR050869">
    <property type="entry name" value="H3K4_H4K5_MeTrfase"/>
</dbReference>
<keyword evidence="4" id="KW-1000">Mitochondrion outer membrane</keyword>
<proteinExistence type="inferred from homology"/>
<dbReference type="EMBL" id="SGPJ01000130">
    <property type="protein sequence ID" value="THG98209.1"/>
    <property type="molecule type" value="Genomic_DNA"/>
</dbReference>
<evidence type="ECO:0000256" key="5">
    <source>
        <dbReference type="ARBA" id="ARBA00022989"/>
    </source>
</evidence>
<dbReference type="Proteomes" id="UP000309038">
    <property type="component" value="Unassembled WGS sequence"/>
</dbReference>
<evidence type="ECO:0000256" key="3">
    <source>
        <dbReference type="ARBA" id="ARBA00022692"/>
    </source>
</evidence>
<dbReference type="InterPro" id="IPR046341">
    <property type="entry name" value="SET_dom_sf"/>
</dbReference>
<dbReference type="GO" id="GO:0005634">
    <property type="term" value="C:nucleus"/>
    <property type="evidence" value="ECO:0007669"/>
    <property type="project" value="TreeGrafter"/>
</dbReference>
<comment type="similarity">
    <text evidence="2">Belongs to the Tom20 family.</text>
</comment>
<accession>A0A4S4KNA6</accession>